<evidence type="ECO:0008006" key="3">
    <source>
        <dbReference type="Google" id="ProtNLM"/>
    </source>
</evidence>
<protein>
    <recommendedName>
        <fullName evidence="3">Lipoprotein</fullName>
    </recommendedName>
</protein>
<evidence type="ECO:0000313" key="2">
    <source>
        <dbReference type="Proteomes" id="UP001596513"/>
    </source>
</evidence>
<proteinExistence type="predicted"/>
<keyword evidence="2" id="KW-1185">Reference proteome</keyword>
<name>A0ABW2U7A8_9BACT</name>
<dbReference type="RefSeq" id="WP_380204898.1">
    <property type="nucleotide sequence ID" value="NZ_JBHTEK010000001.1"/>
</dbReference>
<comment type="caution">
    <text evidence="1">The sequence shown here is derived from an EMBL/GenBank/DDBJ whole genome shotgun (WGS) entry which is preliminary data.</text>
</comment>
<gene>
    <name evidence="1" type="ORF">ACFQT0_20025</name>
</gene>
<accession>A0ABW2U7A8</accession>
<reference evidence="2" key="1">
    <citation type="journal article" date="2019" name="Int. J. Syst. Evol. Microbiol.">
        <title>The Global Catalogue of Microorganisms (GCM) 10K type strain sequencing project: providing services to taxonomists for standard genome sequencing and annotation.</title>
        <authorList>
            <consortium name="The Broad Institute Genomics Platform"/>
            <consortium name="The Broad Institute Genome Sequencing Center for Infectious Disease"/>
            <person name="Wu L."/>
            <person name="Ma J."/>
        </authorList>
    </citation>
    <scope>NUCLEOTIDE SEQUENCE [LARGE SCALE GENOMIC DNA]</scope>
    <source>
        <strain evidence="2">JCM 19635</strain>
    </source>
</reference>
<dbReference type="Gene3D" id="2.60.40.1820">
    <property type="match status" value="1"/>
</dbReference>
<sequence length="225" mass="24733">MKPTSYLFPIRALAFGALLFATSQCSVSEQVKESPSSKKSNISNEAKEDLAYDQMQFRLNFMDEAKLGGQDILFVRQASDFTPAQQAKLQTAQQANNLPLRLRMRVYARNSSQENIQLKQLDYQVLLDGKELTKGVTGTNTELESSAIVTLPIAIDMNVPKELTASSTPAAFAAGLADFTGSGRRLTMRVRPTYVSASGRVSQPTDFQTIDLVTAKRESGKSARR</sequence>
<organism evidence="1 2">
    <name type="scientific">Hymenobacter humi</name>
    <dbReference type="NCBI Taxonomy" id="1411620"/>
    <lineage>
        <taxon>Bacteria</taxon>
        <taxon>Pseudomonadati</taxon>
        <taxon>Bacteroidota</taxon>
        <taxon>Cytophagia</taxon>
        <taxon>Cytophagales</taxon>
        <taxon>Hymenobacteraceae</taxon>
        <taxon>Hymenobacter</taxon>
    </lineage>
</organism>
<evidence type="ECO:0000313" key="1">
    <source>
        <dbReference type="EMBL" id="MFC7669392.1"/>
    </source>
</evidence>
<dbReference type="EMBL" id="JBHTEK010000001">
    <property type="protein sequence ID" value="MFC7669392.1"/>
    <property type="molecule type" value="Genomic_DNA"/>
</dbReference>
<dbReference type="Proteomes" id="UP001596513">
    <property type="component" value="Unassembled WGS sequence"/>
</dbReference>